<name>A0A0D9WR05_9ORYZ</name>
<reference evidence="1" key="3">
    <citation type="submission" date="2015-04" db="UniProtKB">
        <authorList>
            <consortium name="EnsemblPlants"/>
        </authorList>
    </citation>
    <scope>IDENTIFICATION</scope>
</reference>
<dbReference type="Proteomes" id="UP000032180">
    <property type="component" value="Chromosome 6"/>
</dbReference>
<organism evidence="1 2">
    <name type="scientific">Leersia perrieri</name>
    <dbReference type="NCBI Taxonomy" id="77586"/>
    <lineage>
        <taxon>Eukaryota</taxon>
        <taxon>Viridiplantae</taxon>
        <taxon>Streptophyta</taxon>
        <taxon>Embryophyta</taxon>
        <taxon>Tracheophyta</taxon>
        <taxon>Spermatophyta</taxon>
        <taxon>Magnoliopsida</taxon>
        <taxon>Liliopsida</taxon>
        <taxon>Poales</taxon>
        <taxon>Poaceae</taxon>
        <taxon>BOP clade</taxon>
        <taxon>Oryzoideae</taxon>
        <taxon>Oryzeae</taxon>
        <taxon>Oryzinae</taxon>
        <taxon>Leersia</taxon>
    </lineage>
</organism>
<dbReference type="EnsemblPlants" id="LPERR06G14580.1">
    <property type="protein sequence ID" value="LPERR06G14580.1"/>
    <property type="gene ID" value="LPERR06G14580"/>
</dbReference>
<dbReference type="HOGENOM" id="CLU_2124657_0_0_1"/>
<dbReference type="AlphaFoldDB" id="A0A0D9WR05"/>
<dbReference type="Gramene" id="LPERR06G14580.1">
    <property type="protein sequence ID" value="LPERR06G14580.1"/>
    <property type="gene ID" value="LPERR06G14580"/>
</dbReference>
<accession>A0A0D9WR05</accession>
<keyword evidence="2" id="KW-1185">Reference proteome</keyword>
<sequence length="139" mass="14249">MAMAPADAALAALSASMAASGEPEAPPLTDLSIYLSIYLSLCSGVSPAEVPPRLLANGARRASSIVFLPAAAIDIGGPTCSRLSDLNPDRAAGRLIPSASPPVLVSGHRRVLPIIGRPERTAMAALHPWPINESMTTSS</sequence>
<proteinExistence type="predicted"/>
<protein>
    <submittedName>
        <fullName evidence="1">Uncharacterized protein</fullName>
    </submittedName>
</protein>
<evidence type="ECO:0000313" key="1">
    <source>
        <dbReference type="EnsemblPlants" id="LPERR06G14580.1"/>
    </source>
</evidence>
<evidence type="ECO:0000313" key="2">
    <source>
        <dbReference type="Proteomes" id="UP000032180"/>
    </source>
</evidence>
<reference evidence="2" key="2">
    <citation type="submission" date="2013-12" db="EMBL/GenBank/DDBJ databases">
        <authorList>
            <person name="Yu Y."/>
            <person name="Lee S."/>
            <person name="de Baynast K."/>
            <person name="Wissotski M."/>
            <person name="Liu L."/>
            <person name="Talag J."/>
            <person name="Goicoechea J."/>
            <person name="Angelova A."/>
            <person name="Jetty R."/>
            <person name="Kudrna D."/>
            <person name="Golser W."/>
            <person name="Rivera L."/>
            <person name="Zhang J."/>
            <person name="Wing R."/>
        </authorList>
    </citation>
    <scope>NUCLEOTIDE SEQUENCE</scope>
</reference>
<reference evidence="1 2" key="1">
    <citation type="submission" date="2012-08" db="EMBL/GenBank/DDBJ databases">
        <title>Oryza genome evolution.</title>
        <authorList>
            <person name="Wing R.A."/>
        </authorList>
    </citation>
    <scope>NUCLEOTIDE SEQUENCE</scope>
</reference>